<evidence type="ECO:0000313" key="2">
    <source>
        <dbReference type="EMBL" id="CAG2222848.1"/>
    </source>
</evidence>
<evidence type="ECO:0000313" key="3">
    <source>
        <dbReference type="Proteomes" id="UP000683360"/>
    </source>
</evidence>
<proteinExistence type="predicted"/>
<feature type="compositionally biased region" description="Basic and acidic residues" evidence="1">
    <location>
        <begin position="28"/>
        <end position="40"/>
    </location>
</feature>
<comment type="caution">
    <text evidence="2">The sequence shown here is derived from an EMBL/GenBank/DDBJ whole genome shotgun (WGS) entry which is preliminary data.</text>
</comment>
<evidence type="ECO:0000256" key="1">
    <source>
        <dbReference type="SAM" id="MobiDB-lite"/>
    </source>
</evidence>
<dbReference type="AlphaFoldDB" id="A0A8S3SXB3"/>
<accession>A0A8S3SXB3</accession>
<dbReference type="Proteomes" id="UP000683360">
    <property type="component" value="Unassembled WGS sequence"/>
</dbReference>
<keyword evidence="3" id="KW-1185">Reference proteome</keyword>
<reference evidence="2" key="1">
    <citation type="submission" date="2021-03" db="EMBL/GenBank/DDBJ databases">
        <authorList>
            <person name="Bekaert M."/>
        </authorList>
    </citation>
    <scope>NUCLEOTIDE SEQUENCE</scope>
</reference>
<name>A0A8S3SXB3_MYTED</name>
<sequence>MGAYRLGQLRKKDKEEQQQQKQKRTRKIKSEQQVTERIRSDTSTPSYKTTTVSHKTSTPSHTTTTSSYETSTPSHTTTTTTRSIHKTSTPSQTTTRTEILRQLVAYKTCFNKIKIMNYKQSDGEKVYGHKMENIESAVTILIIICSVVKGRDFNTVESSFNVKRSDSTENIQATYNILIYNDHIPSQNYRPFRSRPMFPEQTLGSGGSTFDSNLRHSRIGQFVGQSDSNLKHSRIGQFDGQSDLYKEAHDIERRNHYPSFSSNVNSDHRYLVRKPAQMLFNLLKNYGSFSESDFSTVYKQWFGL</sequence>
<feature type="region of interest" description="Disordered" evidence="1">
    <location>
        <begin position="1"/>
        <end position="95"/>
    </location>
</feature>
<dbReference type="EMBL" id="CAJPWZ010001767">
    <property type="protein sequence ID" value="CAG2222848.1"/>
    <property type="molecule type" value="Genomic_DNA"/>
</dbReference>
<protein>
    <submittedName>
        <fullName evidence="2">Uncharacterized protein</fullName>
    </submittedName>
</protein>
<dbReference type="OrthoDB" id="6114887at2759"/>
<feature type="compositionally biased region" description="Low complexity" evidence="1">
    <location>
        <begin position="48"/>
        <end position="95"/>
    </location>
</feature>
<organism evidence="2 3">
    <name type="scientific">Mytilus edulis</name>
    <name type="common">Blue mussel</name>
    <dbReference type="NCBI Taxonomy" id="6550"/>
    <lineage>
        <taxon>Eukaryota</taxon>
        <taxon>Metazoa</taxon>
        <taxon>Spiralia</taxon>
        <taxon>Lophotrochozoa</taxon>
        <taxon>Mollusca</taxon>
        <taxon>Bivalvia</taxon>
        <taxon>Autobranchia</taxon>
        <taxon>Pteriomorphia</taxon>
        <taxon>Mytilida</taxon>
        <taxon>Mytiloidea</taxon>
        <taxon>Mytilidae</taxon>
        <taxon>Mytilinae</taxon>
        <taxon>Mytilus</taxon>
    </lineage>
</organism>
<gene>
    <name evidence="2" type="ORF">MEDL_36195</name>
</gene>